<dbReference type="InterPro" id="IPR015943">
    <property type="entry name" value="WD40/YVTN_repeat-like_dom_sf"/>
</dbReference>
<evidence type="ECO:0000313" key="10">
    <source>
        <dbReference type="Proteomes" id="UP000199207"/>
    </source>
</evidence>
<keyword evidence="4 5" id="KW-0067">ATP-binding</keyword>
<dbReference type="PROSITE" id="PS00107">
    <property type="entry name" value="PROTEIN_KINASE_ATP"/>
    <property type="match status" value="1"/>
</dbReference>
<dbReference type="PROSITE" id="PS00108">
    <property type="entry name" value="PROTEIN_KINASE_ST"/>
    <property type="match status" value="1"/>
</dbReference>
<dbReference type="InterPro" id="IPR017441">
    <property type="entry name" value="Protein_kinase_ATP_BS"/>
</dbReference>
<dbReference type="Gene3D" id="3.30.200.20">
    <property type="entry name" value="Phosphorylase Kinase, domain 1"/>
    <property type="match status" value="1"/>
</dbReference>
<reference evidence="9 10" key="1">
    <citation type="submission" date="2016-10" db="EMBL/GenBank/DDBJ databases">
        <authorList>
            <person name="de Groot N.N."/>
        </authorList>
    </citation>
    <scope>NUCLEOTIDE SEQUENCE [LARGE SCALE GENOMIC DNA]</scope>
    <source>
        <strain evidence="9 10">CGMCC 4.5739</strain>
    </source>
</reference>
<dbReference type="PANTHER" id="PTHR43289">
    <property type="entry name" value="MITOGEN-ACTIVATED PROTEIN KINASE KINASE KINASE 20-RELATED"/>
    <property type="match status" value="1"/>
</dbReference>
<evidence type="ECO:0000256" key="1">
    <source>
        <dbReference type="ARBA" id="ARBA00022679"/>
    </source>
</evidence>
<feature type="compositionally biased region" description="Gly residues" evidence="6">
    <location>
        <begin position="431"/>
        <end position="440"/>
    </location>
</feature>
<evidence type="ECO:0000313" key="9">
    <source>
        <dbReference type="EMBL" id="SFD16914.1"/>
    </source>
</evidence>
<dbReference type="Gene3D" id="2.130.10.10">
    <property type="entry name" value="YVTN repeat-like/Quinoprotein amine dehydrogenase"/>
    <property type="match status" value="1"/>
</dbReference>
<dbReference type="PANTHER" id="PTHR43289:SF34">
    <property type="entry name" value="SERINE_THREONINE-PROTEIN KINASE YBDM-RELATED"/>
    <property type="match status" value="1"/>
</dbReference>
<feature type="transmembrane region" description="Helical" evidence="7">
    <location>
        <begin position="369"/>
        <end position="391"/>
    </location>
</feature>
<dbReference type="CDD" id="cd14014">
    <property type="entry name" value="STKc_PknB_like"/>
    <property type="match status" value="1"/>
</dbReference>
<dbReference type="AlphaFoldDB" id="A0A1I1Q458"/>
<keyword evidence="7" id="KW-1133">Transmembrane helix</keyword>
<feature type="compositionally biased region" description="Basic and acidic residues" evidence="6">
    <location>
        <begin position="448"/>
        <end position="472"/>
    </location>
</feature>
<evidence type="ECO:0000256" key="5">
    <source>
        <dbReference type="PROSITE-ProRule" id="PRU10141"/>
    </source>
</evidence>
<dbReference type="InterPro" id="IPR008271">
    <property type="entry name" value="Ser/Thr_kinase_AS"/>
</dbReference>
<feature type="compositionally biased region" description="Acidic residues" evidence="6">
    <location>
        <begin position="413"/>
        <end position="430"/>
    </location>
</feature>
<protein>
    <submittedName>
        <fullName evidence="9">Serine/threonine protein kinase</fullName>
    </submittedName>
</protein>
<dbReference type="STRING" id="910347.SAMN05421773_110262"/>
<feature type="domain" description="Protein kinase" evidence="8">
    <location>
        <begin position="31"/>
        <end position="282"/>
    </location>
</feature>
<dbReference type="Proteomes" id="UP000199207">
    <property type="component" value="Unassembled WGS sequence"/>
</dbReference>
<feature type="compositionally biased region" description="Pro residues" evidence="6">
    <location>
        <begin position="324"/>
        <end position="337"/>
    </location>
</feature>
<gene>
    <name evidence="9" type="ORF">SAMN05421773_110262</name>
</gene>
<evidence type="ECO:0000256" key="6">
    <source>
        <dbReference type="SAM" id="MobiDB-lite"/>
    </source>
</evidence>
<evidence type="ECO:0000256" key="4">
    <source>
        <dbReference type="ARBA" id="ARBA00022840"/>
    </source>
</evidence>
<dbReference type="Pfam" id="PF00069">
    <property type="entry name" value="Pkinase"/>
    <property type="match status" value="1"/>
</dbReference>
<dbReference type="SMART" id="SM00220">
    <property type="entry name" value="S_TKc"/>
    <property type="match status" value="1"/>
</dbReference>
<dbReference type="GO" id="GO:0005524">
    <property type="term" value="F:ATP binding"/>
    <property type="evidence" value="ECO:0007669"/>
    <property type="project" value="UniProtKB-UniRule"/>
</dbReference>
<organism evidence="9 10">
    <name type="scientific">Streptomyces aidingensis</name>
    <dbReference type="NCBI Taxonomy" id="910347"/>
    <lineage>
        <taxon>Bacteria</taxon>
        <taxon>Bacillati</taxon>
        <taxon>Actinomycetota</taxon>
        <taxon>Actinomycetes</taxon>
        <taxon>Kitasatosporales</taxon>
        <taxon>Streptomycetaceae</taxon>
        <taxon>Streptomyces</taxon>
    </lineage>
</organism>
<dbReference type="Gene3D" id="1.10.510.10">
    <property type="entry name" value="Transferase(Phosphotransferase) domain 1"/>
    <property type="match status" value="1"/>
</dbReference>
<evidence type="ECO:0000256" key="7">
    <source>
        <dbReference type="SAM" id="Phobius"/>
    </source>
</evidence>
<sequence>MLHEAAVGGREGARAVLEGLGEGTPQTVGPYLLLARLGAGGMGEVWLGTPGPGGGAPAAVKTVRPELAGDPEFRARFRREITAAGAVRGRRVARLLGGDAEAGRPWLATEYVPGPTLEEAVRRCGPLPPDAVRALGADLARALRTVHRARLLHRDLKPGNVLLAADGPKVIDFGIARALGATTLTGAGRMIGSPGYMSPEHIAGSRHVTAASDIFCLGAVLCFAATGRGPFGDGPLAAVLYRIAAGEQDLSAVPGELRGTVADCLHRDPSARPDAAALEAALGTGPGGRGGEAGGEYLPEPVRELIAVRERGLRELLERAARLPVPPPGPPAGPPAGPSAAGDAHSAPTMTAPAGPAAPAASRRRAVPAAAWVAVSAVLALVLVFLVVQVVQEALDRRSGNGGREAGAGTDSGAEEPGETEETEETEGVGDGEGPGGNGDGLPPVERVTVDTRGGPDRARVFSTRESDRPEGWQEWTGRFEAPPADCALGSTLLVCRLTDGRLQALSTADGTPLWQAAPAAGATAETAGPPVLGDSLVLAAEGAVLVARSTATGEPYWEAALPGDRPEPGGHPLTGPDDVHLAVHGPRGVTVASYALRDGTRNWRRELGRQPLADDNGEPVPAVLALGAGRLYVNGESAPLALSTEDGRELAAADPAGIPYCADARLVSGALVCRYPDDSDFPGGFFRLSAEGDLSPLLGDESPGQDIRYTLPASVADGGRAVVHAFGEQTLAVVRTAPGGGGAELLLHRYWSDGAEPGAVARLALPARDAAPVTDPVYLGERVLCATPGTLHVLSPDGTGNVALPLPGGGEAAAGPEAAGQPPLLLAAGGVVYLARADGSVVSVEVP</sequence>
<feature type="binding site" evidence="5">
    <location>
        <position position="61"/>
    </location>
    <ligand>
        <name>ATP</name>
        <dbReference type="ChEBI" id="CHEBI:30616"/>
    </ligand>
</feature>
<dbReference type="InterPro" id="IPR011047">
    <property type="entry name" value="Quinoprotein_ADH-like_sf"/>
</dbReference>
<name>A0A1I1Q458_9ACTN</name>
<dbReference type="GO" id="GO:0004674">
    <property type="term" value="F:protein serine/threonine kinase activity"/>
    <property type="evidence" value="ECO:0007669"/>
    <property type="project" value="UniProtKB-KW"/>
</dbReference>
<evidence type="ECO:0000256" key="3">
    <source>
        <dbReference type="ARBA" id="ARBA00022777"/>
    </source>
</evidence>
<dbReference type="OrthoDB" id="4328635at2"/>
<keyword evidence="7" id="KW-0472">Membrane</keyword>
<dbReference type="InterPro" id="IPR000719">
    <property type="entry name" value="Prot_kinase_dom"/>
</dbReference>
<dbReference type="PROSITE" id="PS50011">
    <property type="entry name" value="PROTEIN_KINASE_DOM"/>
    <property type="match status" value="1"/>
</dbReference>
<dbReference type="SUPFAM" id="SSF50998">
    <property type="entry name" value="Quinoprotein alcohol dehydrogenase-like"/>
    <property type="match status" value="1"/>
</dbReference>
<feature type="compositionally biased region" description="Low complexity" evidence="6">
    <location>
        <begin position="338"/>
        <end position="357"/>
    </location>
</feature>
<proteinExistence type="predicted"/>
<accession>A0A1I1Q458</accession>
<keyword evidence="2 5" id="KW-0547">Nucleotide-binding</keyword>
<dbReference type="InterPro" id="IPR002372">
    <property type="entry name" value="PQQ_rpt_dom"/>
</dbReference>
<dbReference type="Pfam" id="PF13360">
    <property type="entry name" value="PQQ_2"/>
    <property type="match status" value="1"/>
</dbReference>
<keyword evidence="1" id="KW-0808">Transferase</keyword>
<keyword evidence="9" id="KW-0723">Serine/threonine-protein kinase</keyword>
<dbReference type="EMBL" id="FOLM01000010">
    <property type="protein sequence ID" value="SFD16914.1"/>
    <property type="molecule type" value="Genomic_DNA"/>
</dbReference>
<evidence type="ECO:0000259" key="8">
    <source>
        <dbReference type="PROSITE" id="PS50011"/>
    </source>
</evidence>
<evidence type="ECO:0000256" key="2">
    <source>
        <dbReference type="ARBA" id="ARBA00022741"/>
    </source>
</evidence>
<keyword evidence="7" id="KW-0812">Transmembrane</keyword>
<feature type="region of interest" description="Disordered" evidence="6">
    <location>
        <begin position="322"/>
        <end position="357"/>
    </location>
</feature>
<dbReference type="RefSeq" id="WP_093840073.1">
    <property type="nucleotide sequence ID" value="NZ_FOLM01000010.1"/>
</dbReference>
<keyword evidence="10" id="KW-1185">Reference proteome</keyword>
<dbReference type="SUPFAM" id="SSF56112">
    <property type="entry name" value="Protein kinase-like (PK-like)"/>
    <property type="match status" value="1"/>
</dbReference>
<feature type="region of interest" description="Disordered" evidence="6">
    <location>
        <begin position="396"/>
        <end position="473"/>
    </location>
</feature>
<keyword evidence="3 9" id="KW-0418">Kinase</keyword>
<dbReference type="InterPro" id="IPR011009">
    <property type="entry name" value="Kinase-like_dom_sf"/>
</dbReference>